<dbReference type="RefSeq" id="WP_153084866.1">
    <property type="nucleotide sequence ID" value="NZ_VZBC01000071.1"/>
</dbReference>
<proteinExistence type="predicted"/>
<comment type="caution">
    <text evidence="1">The sequence shown here is derived from an EMBL/GenBank/DDBJ whole genome shotgun (WGS) entry which is preliminary data.</text>
</comment>
<evidence type="ECO:0000313" key="2">
    <source>
        <dbReference type="Proteomes" id="UP000420707"/>
    </source>
</evidence>
<sequence>MLEAYAAQTWHTSGYVSKDIEYPKHRQLNKLPVIDHVMQHAALNPVEDDIRNTIYYHCPAGSKGKGTHYFYNLIKRDIFNSPQQDTFYCLPIDIHHYFQCIDHNLLKSEYRRKIKDRKLLSFIDEVVDSFNPGIVLGVKLAQLLGQLFLARFDYLALRCFDIIDDPEKFHYWQARYVSDMLVTCRTQQQAQLLCGGSAFLMSVSKSSAAMDSIIIIVSWITSIFSMKTKFSCV</sequence>
<protein>
    <submittedName>
        <fullName evidence="1">Uncharacterized protein</fullName>
    </submittedName>
</protein>
<organism evidence="1 2">
    <name type="scientific">Segatella copri</name>
    <dbReference type="NCBI Taxonomy" id="165179"/>
    <lineage>
        <taxon>Bacteria</taxon>
        <taxon>Pseudomonadati</taxon>
        <taxon>Bacteroidota</taxon>
        <taxon>Bacteroidia</taxon>
        <taxon>Bacteroidales</taxon>
        <taxon>Prevotellaceae</taxon>
        <taxon>Segatella</taxon>
    </lineage>
</organism>
<gene>
    <name evidence="1" type="ORF">F7D90_10290</name>
</gene>
<dbReference type="AlphaFoldDB" id="A0AAW9TDG9"/>
<evidence type="ECO:0000313" key="1">
    <source>
        <dbReference type="EMBL" id="MQN32331.1"/>
    </source>
</evidence>
<dbReference type="Proteomes" id="UP000420707">
    <property type="component" value="Unassembled WGS sequence"/>
</dbReference>
<dbReference type="EMBL" id="VZCR01000063">
    <property type="protein sequence ID" value="MQN32331.1"/>
    <property type="molecule type" value="Genomic_DNA"/>
</dbReference>
<accession>A0AAW9TDG9</accession>
<name>A0AAW9TDG9_9BACT</name>
<dbReference type="InterPro" id="IPR043502">
    <property type="entry name" value="DNA/RNA_pol_sf"/>
</dbReference>
<reference evidence="2" key="1">
    <citation type="submission" date="2019-09" db="EMBL/GenBank/DDBJ databases">
        <title>Distinct polysaccharide growth profiles of human intestinal Prevotella copri isolates.</title>
        <authorList>
            <person name="Fehlner-Peach H."/>
            <person name="Magnabosco C."/>
            <person name="Raghavan V."/>
            <person name="Scher J.U."/>
            <person name="Tett A."/>
            <person name="Cox L.M."/>
            <person name="Gottsegen C."/>
            <person name="Watters A."/>
            <person name="Wiltshire- Gordon J.D."/>
            <person name="Segata N."/>
            <person name="Bonneau R."/>
            <person name="Littman D.R."/>
        </authorList>
    </citation>
    <scope>NUCLEOTIDE SEQUENCE [LARGE SCALE GENOMIC DNA]</scope>
    <source>
        <strain evidence="2">iAP146</strain>
    </source>
</reference>
<dbReference type="SUPFAM" id="SSF56672">
    <property type="entry name" value="DNA/RNA polymerases"/>
    <property type="match status" value="1"/>
</dbReference>